<accession>A0A2D4ELP5</accession>
<protein>
    <submittedName>
        <fullName evidence="1">Uncharacterized protein</fullName>
    </submittedName>
</protein>
<evidence type="ECO:0000313" key="1">
    <source>
        <dbReference type="EMBL" id="LAA36136.1"/>
    </source>
</evidence>
<dbReference type="AlphaFoldDB" id="A0A2D4ELP5"/>
<reference evidence="1" key="2">
    <citation type="submission" date="2017-11" db="EMBL/GenBank/DDBJ databases">
        <title>Coralsnake Venomics: Analyses of Venom Gland Transcriptomes and Proteomes of Six Brazilian Taxa.</title>
        <authorList>
            <person name="Aird S.D."/>
            <person name="Jorge da Silva N."/>
            <person name="Qiu L."/>
            <person name="Villar-Briones A."/>
            <person name="Aparecida-Saddi V."/>
            <person name="Campos-Telles M.P."/>
            <person name="Grau M."/>
            <person name="Mikheyev A.S."/>
        </authorList>
    </citation>
    <scope>NUCLEOTIDE SEQUENCE</scope>
    <source>
        <tissue evidence="1">Venom_gland</tissue>
    </source>
</reference>
<name>A0A2D4ELP5_MICCO</name>
<dbReference type="EMBL" id="IACJ01008886">
    <property type="protein sequence ID" value="LAA36136.1"/>
    <property type="molecule type" value="Transcribed_RNA"/>
</dbReference>
<sequence>MIETFFLVLQINGQTRLKIRRKTSTPTKIVDSQFFRSKTPGGAFLFFPPYKSDLFNVLFSFFLGRMEISDPKTWKNKRRGGEKRVKSHKNERISEVAEKFLPVVYDKCYTKTPSGLRSFPLIMWGGFFCNFF</sequence>
<proteinExistence type="predicted"/>
<organism evidence="1">
    <name type="scientific">Micrurus corallinus</name>
    <name type="common">Brazilian coral snake</name>
    <dbReference type="NCBI Taxonomy" id="54390"/>
    <lineage>
        <taxon>Eukaryota</taxon>
        <taxon>Metazoa</taxon>
        <taxon>Chordata</taxon>
        <taxon>Craniata</taxon>
        <taxon>Vertebrata</taxon>
        <taxon>Euteleostomi</taxon>
        <taxon>Lepidosauria</taxon>
        <taxon>Squamata</taxon>
        <taxon>Bifurcata</taxon>
        <taxon>Unidentata</taxon>
        <taxon>Episquamata</taxon>
        <taxon>Toxicofera</taxon>
        <taxon>Serpentes</taxon>
        <taxon>Colubroidea</taxon>
        <taxon>Elapidae</taxon>
        <taxon>Elapinae</taxon>
        <taxon>Micrurus</taxon>
    </lineage>
</organism>
<reference evidence="1" key="1">
    <citation type="submission" date="2017-07" db="EMBL/GenBank/DDBJ databases">
        <authorList>
            <person name="Mikheyev A."/>
            <person name="Grau M."/>
        </authorList>
    </citation>
    <scope>NUCLEOTIDE SEQUENCE</scope>
    <source>
        <tissue evidence="1">Venom_gland</tissue>
    </source>
</reference>